<dbReference type="PANTHER" id="PTHR11908">
    <property type="entry name" value="XANTHINE DEHYDROGENASE"/>
    <property type="match status" value="1"/>
</dbReference>
<dbReference type="Gene3D" id="3.30.365.10">
    <property type="entry name" value="Aldehyde oxidase/xanthine dehydrogenase, molybdopterin binding domain"/>
    <property type="match status" value="4"/>
</dbReference>
<gene>
    <name evidence="4" type="ORF">SAMN02799620_05772</name>
</gene>
<sequence>MPTASESVGRPVSRVEGVDKVTGRAHYAADFAVPGLVHAVLVQSEIPHGRVTEDSLRSGADRVGRAPGVLHVLTPLNCPALKVLPDELTYDLPLERRPPLSDLTVQYVGQHMAVVVADSLENATGAASLFELAYQAAPALLNAAAVLAEPAAPDEKGGQIRHGSYRPDHFVKLEEEKLQDQRGVAPLPESAVTRVDARYTTPMNAHYPIELSATIAQWDGDHLTIHDSTRWIAGERMALAAYLGIPEDHIRILSPLVGGAFGSKSFLWMHVVLCAVVAREVQRPVKLVLTRDQMFTSTGHRPRTHQEVTLIADGDGHIGSTEHHTVTETSTVAHFCEPAGLSTRFLYQSEHLVVSHRTARINAPTPCFMRGPGEAPGLFALEVAIDELAERAHIDPLDLRIRNHADLDQASGKPWSGKHLLDCYAQGAQRFGWRDRPAAPRSLQRGGVQVGWGMATATYPGRRMPAGCRVLTSADGHVEFSSATHEVGTGVRTVMTQVAADATGLPMRRVSFLSGDSEFPAAPYSGASQTTATVGSAVFAAATEWKRRLLVLLTEDPDSPYFGADPAGVDIAACAPAAVGAFADQLTFVAGSDAGDQSAQAFQSFGVHFCEVEVDEHLGRASVIRWVAVMDCGRVLNPKLARNQVMGGITFGLGMALLEQVPYDDRTALPIGEYYVPTQADRPEFDISFVDAPDYGLDPIGVRGIGEIGTCGVPAAIANAIHHATGKRLRDLPITLEDLMIPYRPVDTRSPDER</sequence>
<dbReference type="SUPFAM" id="SSF54665">
    <property type="entry name" value="CO dehydrogenase molybdoprotein N-domain-like"/>
    <property type="match status" value="1"/>
</dbReference>
<evidence type="ECO:0000256" key="1">
    <source>
        <dbReference type="ARBA" id="ARBA00022505"/>
    </source>
</evidence>
<dbReference type="GO" id="GO:0016491">
    <property type="term" value="F:oxidoreductase activity"/>
    <property type="evidence" value="ECO:0007669"/>
    <property type="project" value="UniProtKB-KW"/>
</dbReference>
<dbReference type="AlphaFoldDB" id="A0A1G4WZU4"/>
<dbReference type="SMART" id="SM01008">
    <property type="entry name" value="Ald_Xan_dh_C"/>
    <property type="match status" value="1"/>
</dbReference>
<reference evidence="5" key="1">
    <citation type="submission" date="2016-10" db="EMBL/GenBank/DDBJ databases">
        <authorList>
            <person name="Varghese N."/>
            <person name="Submissions S."/>
        </authorList>
    </citation>
    <scope>NUCLEOTIDE SEQUENCE [LARGE SCALE GENOMIC DNA]</scope>
    <source>
        <strain evidence="5">UNC267MFSha1.1M11</strain>
    </source>
</reference>
<keyword evidence="1" id="KW-0500">Molybdenum</keyword>
<protein>
    <submittedName>
        <fullName evidence="4">Xanthine dehydrogenase YagR molybdenum-binding subunit</fullName>
    </submittedName>
</protein>
<dbReference type="Pfam" id="PF01315">
    <property type="entry name" value="Ald_Xan_dh_C"/>
    <property type="match status" value="1"/>
</dbReference>
<keyword evidence="2" id="KW-0560">Oxidoreductase</keyword>
<accession>A0A1G4WZU4</accession>
<dbReference type="InterPro" id="IPR037165">
    <property type="entry name" value="AldOxase/xan_DH_Mopterin-bd_sf"/>
</dbReference>
<dbReference type="InterPro" id="IPR008274">
    <property type="entry name" value="AldOxase/xan_DH_MoCoBD1"/>
</dbReference>
<dbReference type="GO" id="GO:0005506">
    <property type="term" value="F:iron ion binding"/>
    <property type="evidence" value="ECO:0007669"/>
    <property type="project" value="InterPro"/>
</dbReference>
<dbReference type="STRING" id="1502745.SAMN02799620_05772"/>
<dbReference type="InterPro" id="IPR016208">
    <property type="entry name" value="Ald_Oxase/xanthine_DH-like"/>
</dbReference>
<dbReference type="Pfam" id="PF02738">
    <property type="entry name" value="MoCoBD_1"/>
    <property type="match status" value="1"/>
</dbReference>
<dbReference type="InterPro" id="IPR046867">
    <property type="entry name" value="AldOxase/xan_DH_MoCoBD2"/>
</dbReference>
<name>A0A1G4WZU4_9MYCO</name>
<organism evidence="4 5">
    <name type="scientific">Mycolicibacterium fluoranthenivorans</name>
    <dbReference type="NCBI Taxonomy" id="258505"/>
    <lineage>
        <taxon>Bacteria</taxon>
        <taxon>Bacillati</taxon>
        <taxon>Actinomycetota</taxon>
        <taxon>Actinomycetes</taxon>
        <taxon>Mycobacteriales</taxon>
        <taxon>Mycobacteriaceae</taxon>
        <taxon>Mycolicibacterium</taxon>
    </lineage>
</organism>
<evidence type="ECO:0000256" key="2">
    <source>
        <dbReference type="ARBA" id="ARBA00023002"/>
    </source>
</evidence>
<dbReference type="PANTHER" id="PTHR11908:SF132">
    <property type="entry name" value="ALDEHYDE OXIDASE 1-RELATED"/>
    <property type="match status" value="1"/>
</dbReference>
<proteinExistence type="predicted"/>
<dbReference type="SUPFAM" id="SSF56003">
    <property type="entry name" value="Molybdenum cofactor-binding domain"/>
    <property type="match status" value="1"/>
</dbReference>
<feature type="domain" description="Aldehyde oxidase/xanthine dehydrogenase a/b hammerhead" evidence="3">
    <location>
        <begin position="22"/>
        <end position="138"/>
    </location>
</feature>
<dbReference type="InterPro" id="IPR000674">
    <property type="entry name" value="Ald_Oxase/Xan_DH_a/b"/>
</dbReference>
<dbReference type="EMBL" id="FMUB01000016">
    <property type="protein sequence ID" value="SCX32974.1"/>
    <property type="molecule type" value="Genomic_DNA"/>
</dbReference>
<evidence type="ECO:0000313" key="5">
    <source>
        <dbReference type="Proteomes" id="UP000199707"/>
    </source>
</evidence>
<dbReference type="InterPro" id="IPR036856">
    <property type="entry name" value="Ald_Oxase/Xan_DH_a/b_sf"/>
</dbReference>
<dbReference type="Pfam" id="PF20256">
    <property type="entry name" value="MoCoBD_2"/>
    <property type="match status" value="1"/>
</dbReference>
<dbReference type="Proteomes" id="UP000199707">
    <property type="component" value="Unassembled WGS sequence"/>
</dbReference>
<evidence type="ECO:0000313" key="4">
    <source>
        <dbReference type="EMBL" id="SCX32974.1"/>
    </source>
</evidence>
<evidence type="ECO:0000259" key="3">
    <source>
        <dbReference type="SMART" id="SM01008"/>
    </source>
</evidence>
<dbReference type="Gene3D" id="3.90.1170.50">
    <property type="entry name" value="Aldehyde oxidase/xanthine dehydrogenase, a/b hammerhead"/>
    <property type="match status" value="1"/>
</dbReference>